<dbReference type="EMBL" id="ML120361">
    <property type="protein sequence ID" value="RPB03902.1"/>
    <property type="molecule type" value="Genomic_DNA"/>
</dbReference>
<proteinExistence type="predicted"/>
<name>A0A3N4K3X5_9PEZI</name>
<evidence type="ECO:0000313" key="1">
    <source>
        <dbReference type="EMBL" id="RPB03902.1"/>
    </source>
</evidence>
<sequence>MSTKVTLKTENPTLRSTLLDTLNILQSHLTTTRESHAESIKALTSAYEDLFSQACATTSADLAEQILHGSMHKLSNLIRNEVYAFGRWEEDTLVTIEMLEGEIEAAGEAERGELDGCSSEIWYTAECGHGYGDEHGLLCSNEDIVIEEGITQIWDGERYRIMYDFGAVMEEVEALEFMCILGSSSVIIVQVMARVRTTQHHIS</sequence>
<dbReference type="AlphaFoldDB" id="A0A3N4K3X5"/>
<organism evidence="1 2">
    <name type="scientific">Choiromyces venosus 120613-1</name>
    <dbReference type="NCBI Taxonomy" id="1336337"/>
    <lineage>
        <taxon>Eukaryota</taxon>
        <taxon>Fungi</taxon>
        <taxon>Dikarya</taxon>
        <taxon>Ascomycota</taxon>
        <taxon>Pezizomycotina</taxon>
        <taxon>Pezizomycetes</taxon>
        <taxon>Pezizales</taxon>
        <taxon>Tuberaceae</taxon>
        <taxon>Choiromyces</taxon>
    </lineage>
</organism>
<accession>A0A3N4K3X5</accession>
<keyword evidence="2" id="KW-1185">Reference proteome</keyword>
<dbReference type="Proteomes" id="UP000276215">
    <property type="component" value="Unassembled WGS sequence"/>
</dbReference>
<reference evidence="1 2" key="1">
    <citation type="journal article" date="2018" name="Nat. Ecol. Evol.">
        <title>Pezizomycetes genomes reveal the molecular basis of ectomycorrhizal truffle lifestyle.</title>
        <authorList>
            <person name="Murat C."/>
            <person name="Payen T."/>
            <person name="Noel B."/>
            <person name="Kuo A."/>
            <person name="Morin E."/>
            <person name="Chen J."/>
            <person name="Kohler A."/>
            <person name="Krizsan K."/>
            <person name="Balestrini R."/>
            <person name="Da Silva C."/>
            <person name="Montanini B."/>
            <person name="Hainaut M."/>
            <person name="Levati E."/>
            <person name="Barry K.W."/>
            <person name="Belfiori B."/>
            <person name="Cichocki N."/>
            <person name="Clum A."/>
            <person name="Dockter R.B."/>
            <person name="Fauchery L."/>
            <person name="Guy J."/>
            <person name="Iotti M."/>
            <person name="Le Tacon F."/>
            <person name="Lindquist E.A."/>
            <person name="Lipzen A."/>
            <person name="Malagnac F."/>
            <person name="Mello A."/>
            <person name="Molinier V."/>
            <person name="Miyauchi S."/>
            <person name="Poulain J."/>
            <person name="Riccioni C."/>
            <person name="Rubini A."/>
            <person name="Sitrit Y."/>
            <person name="Splivallo R."/>
            <person name="Traeger S."/>
            <person name="Wang M."/>
            <person name="Zifcakova L."/>
            <person name="Wipf D."/>
            <person name="Zambonelli A."/>
            <person name="Paolocci F."/>
            <person name="Nowrousian M."/>
            <person name="Ottonello S."/>
            <person name="Baldrian P."/>
            <person name="Spatafora J.W."/>
            <person name="Henrissat B."/>
            <person name="Nagy L.G."/>
            <person name="Aury J.M."/>
            <person name="Wincker P."/>
            <person name="Grigoriev I.V."/>
            <person name="Bonfante P."/>
            <person name="Martin F.M."/>
        </authorList>
    </citation>
    <scope>NUCLEOTIDE SEQUENCE [LARGE SCALE GENOMIC DNA]</scope>
    <source>
        <strain evidence="1 2">120613-1</strain>
    </source>
</reference>
<protein>
    <submittedName>
        <fullName evidence="1">Uncharacterized protein</fullName>
    </submittedName>
</protein>
<gene>
    <name evidence="1" type="ORF">L873DRAFT_1841061</name>
</gene>
<evidence type="ECO:0000313" key="2">
    <source>
        <dbReference type="Proteomes" id="UP000276215"/>
    </source>
</evidence>